<dbReference type="EMBL" id="VSRR010045089">
    <property type="protein sequence ID" value="MPC77136.1"/>
    <property type="molecule type" value="Genomic_DNA"/>
</dbReference>
<reference evidence="1 2" key="1">
    <citation type="submission" date="2019-05" db="EMBL/GenBank/DDBJ databases">
        <title>Another draft genome of Portunus trituberculatus and its Hox gene families provides insights of decapod evolution.</title>
        <authorList>
            <person name="Jeong J.-H."/>
            <person name="Song I."/>
            <person name="Kim S."/>
            <person name="Choi T."/>
            <person name="Kim D."/>
            <person name="Ryu S."/>
            <person name="Kim W."/>
        </authorList>
    </citation>
    <scope>NUCLEOTIDE SEQUENCE [LARGE SCALE GENOMIC DNA]</scope>
    <source>
        <tissue evidence="1">Muscle</tissue>
    </source>
</reference>
<evidence type="ECO:0000313" key="1">
    <source>
        <dbReference type="EMBL" id="MPC77136.1"/>
    </source>
</evidence>
<evidence type="ECO:0000313" key="2">
    <source>
        <dbReference type="Proteomes" id="UP000324222"/>
    </source>
</evidence>
<keyword evidence="2" id="KW-1185">Reference proteome</keyword>
<organism evidence="1 2">
    <name type="scientific">Portunus trituberculatus</name>
    <name type="common">Swimming crab</name>
    <name type="synonym">Neptunus trituberculatus</name>
    <dbReference type="NCBI Taxonomy" id="210409"/>
    <lineage>
        <taxon>Eukaryota</taxon>
        <taxon>Metazoa</taxon>
        <taxon>Ecdysozoa</taxon>
        <taxon>Arthropoda</taxon>
        <taxon>Crustacea</taxon>
        <taxon>Multicrustacea</taxon>
        <taxon>Malacostraca</taxon>
        <taxon>Eumalacostraca</taxon>
        <taxon>Eucarida</taxon>
        <taxon>Decapoda</taxon>
        <taxon>Pleocyemata</taxon>
        <taxon>Brachyura</taxon>
        <taxon>Eubrachyura</taxon>
        <taxon>Portunoidea</taxon>
        <taxon>Portunidae</taxon>
        <taxon>Portuninae</taxon>
        <taxon>Portunus</taxon>
    </lineage>
</organism>
<comment type="caution">
    <text evidence="1">The sequence shown here is derived from an EMBL/GenBank/DDBJ whole genome shotgun (WGS) entry which is preliminary data.</text>
</comment>
<name>A0A5B7I5A8_PORTR</name>
<sequence length="60" mass="6684">MSPHLQLPTPSLHYTTNSLQCRPPPHLCLTPVPAGQCQVYIRLSCARDGNLRTWSPTSLQ</sequence>
<dbReference type="Proteomes" id="UP000324222">
    <property type="component" value="Unassembled WGS sequence"/>
</dbReference>
<proteinExistence type="predicted"/>
<gene>
    <name evidence="1" type="ORF">E2C01_071582</name>
</gene>
<accession>A0A5B7I5A8</accession>
<protein>
    <submittedName>
        <fullName evidence="1">Uncharacterized protein</fullName>
    </submittedName>
</protein>
<dbReference type="AlphaFoldDB" id="A0A5B7I5A8"/>